<dbReference type="EMBL" id="JAEAOA010000895">
    <property type="protein sequence ID" value="KAK3587988.1"/>
    <property type="molecule type" value="Genomic_DNA"/>
</dbReference>
<protein>
    <submittedName>
        <fullName evidence="1">Uncharacterized protein</fullName>
    </submittedName>
</protein>
<proteinExistence type="predicted"/>
<gene>
    <name evidence="1" type="ORF">CHS0354_014507</name>
</gene>
<evidence type="ECO:0000313" key="1">
    <source>
        <dbReference type="EMBL" id="KAK3587988.1"/>
    </source>
</evidence>
<comment type="caution">
    <text evidence="1">The sequence shown here is derived from an EMBL/GenBank/DDBJ whole genome shotgun (WGS) entry which is preliminary data.</text>
</comment>
<name>A0AAE0SA72_9BIVA</name>
<dbReference type="PANTHER" id="PTHR14187:SF5">
    <property type="entry name" value="HEAT SHOCK 70 KDA PROTEIN 12A"/>
    <property type="match status" value="1"/>
</dbReference>
<dbReference type="PANTHER" id="PTHR14187">
    <property type="entry name" value="ALPHA KINASE/ELONGATION FACTOR 2 KINASE"/>
    <property type="match status" value="1"/>
</dbReference>
<reference evidence="1" key="3">
    <citation type="submission" date="2023-05" db="EMBL/GenBank/DDBJ databases">
        <authorList>
            <person name="Smith C.H."/>
        </authorList>
    </citation>
    <scope>NUCLEOTIDE SEQUENCE</scope>
    <source>
        <strain evidence="1">CHS0354</strain>
        <tissue evidence="1">Mantle</tissue>
    </source>
</reference>
<accession>A0AAE0SA72</accession>
<organism evidence="1 2">
    <name type="scientific">Potamilus streckersoni</name>
    <dbReference type="NCBI Taxonomy" id="2493646"/>
    <lineage>
        <taxon>Eukaryota</taxon>
        <taxon>Metazoa</taxon>
        <taxon>Spiralia</taxon>
        <taxon>Lophotrochozoa</taxon>
        <taxon>Mollusca</taxon>
        <taxon>Bivalvia</taxon>
        <taxon>Autobranchia</taxon>
        <taxon>Heteroconchia</taxon>
        <taxon>Palaeoheterodonta</taxon>
        <taxon>Unionida</taxon>
        <taxon>Unionoidea</taxon>
        <taxon>Unionidae</taxon>
        <taxon>Ambleminae</taxon>
        <taxon>Lampsilini</taxon>
        <taxon>Potamilus</taxon>
    </lineage>
</organism>
<dbReference type="InterPro" id="IPR043129">
    <property type="entry name" value="ATPase_NBD"/>
</dbReference>
<dbReference type="SUPFAM" id="SSF53067">
    <property type="entry name" value="Actin-like ATPase domain"/>
    <property type="match status" value="1"/>
</dbReference>
<dbReference type="AlphaFoldDB" id="A0AAE0SA72"/>
<reference evidence="1" key="1">
    <citation type="journal article" date="2021" name="Genome Biol. Evol.">
        <title>A High-Quality Reference Genome for a Parasitic Bivalve with Doubly Uniparental Inheritance (Bivalvia: Unionida).</title>
        <authorList>
            <person name="Smith C.H."/>
        </authorList>
    </citation>
    <scope>NUCLEOTIDE SEQUENCE</scope>
    <source>
        <strain evidence="1">CHS0354</strain>
    </source>
</reference>
<dbReference type="Gene3D" id="3.30.420.40">
    <property type="match status" value="1"/>
</dbReference>
<sequence length="115" mass="12742">MLALDVFALSIKCLKNHLMKELKKKGTGLNEEDIFWILTVPAIWNDAAKQFMREAATKAGIHTEKLELALEPEAASLFCQYIPLTSSEDQVKFVAAPLGTKYMVVDLGGKGILFN</sequence>
<keyword evidence="2" id="KW-1185">Reference proteome</keyword>
<reference evidence="1" key="2">
    <citation type="journal article" date="2021" name="Genome Biol. Evol.">
        <title>Developing a high-quality reference genome for a parasitic bivalve with doubly uniparental inheritance (Bivalvia: Unionida).</title>
        <authorList>
            <person name="Smith C.H."/>
        </authorList>
    </citation>
    <scope>NUCLEOTIDE SEQUENCE</scope>
    <source>
        <strain evidence="1">CHS0354</strain>
        <tissue evidence="1">Mantle</tissue>
    </source>
</reference>
<evidence type="ECO:0000313" key="2">
    <source>
        <dbReference type="Proteomes" id="UP001195483"/>
    </source>
</evidence>
<dbReference type="Proteomes" id="UP001195483">
    <property type="component" value="Unassembled WGS sequence"/>
</dbReference>